<dbReference type="OrthoDB" id="280020at2"/>
<dbReference type="Proteomes" id="UP000318288">
    <property type="component" value="Unassembled WGS sequence"/>
</dbReference>
<accession>A0A5C6F3M6</accession>
<organism evidence="1 2">
    <name type="scientific">Rubripirellula tenax</name>
    <dbReference type="NCBI Taxonomy" id="2528015"/>
    <lineage>
        <taxon>Bacteria</taxon>
        <taxon>Pseudomonadati</taxon>
        <taxon>Planctomycetota</taxon>
        <taxon>Planctomycetia</taxon>
        <taxon>Pirellulales</taxon>
        <taxon>Pirellulaceae</taxon>
        <taxon>Rubripirellula</taxon>
    </lineage>
</organism>
<protein>
    <submittedName>
        <fullName evidence="1">Uncharacterized protein</fullName>
    </submittedName>
</protein>
<gene>
    <name evidence="1" type="ORF">Poly51_31070</name>
</gene>
<dbReference type="RefSeq" id="WP_146458619.1">
    <property type="nucleotide sequence ID" value="NZ_SJPW01000004.1"/>
</dbReference>
<sequence length="80" mass="8697">MELVITTDGDVRMIYAESIDLHAIGLPSIRRGSHVEPTAGGCWTADLSPVGGPVLGPFPIRSLALDAEIDWLHQHWLLPN</sequence>
<proteinExistence type="predicted"/>
<dbReference type="AlphaFoldDB" id="A0A5C6F3M6"/>
<dbReference type="EMBL" id="SJPW01000004">
    <property type="protein sequence ID" value="TWU54389.1"/>
    <property type="molecule type" value="Genomic_DNA"/>
</dbReference>
<name>A0A5C6F3M6_9BACT</name>
<evidence type="ECO:0000313" key="2">
    <source>
        <dbReference type="Proteomes" id="UP000318288"/>
    </source>
</evidence>
<comment type="caution">
    <text evidence="1">The sequence shown here is derived from an EMBL/GenBank/DDBJ whole genome shotgun (WGS) entry which is preliminary data.</text>
</comment>
<reference evidence="1 2" key="1">
    <citation type="submission" date="2019-02" db="EMBL/GenBank/DDBJ databases">
        <title>Deep-cultivation of Planctomycetes and their phenomic and genomic characterization uncovers novel biology.</title>
        <authorList>
            <person name="Wiegand S."/>
            <person name="Jogler M."/>
            <person name="Boedeker C."/>
            <person name="Pinto D."/>
            <person name="Vollmers J."/>
            <person name="Rivas-Marin E."/>
            <person name="Kohn T."/>
            <person name="Peeters S.H."/>
            <person name="Heuer A."/>
            <person name="Rast P."/>
            <person name="Oberbeckmann S."/>
            <person name="Bunk B."/>
            <person name="Jeske O."/>
            <person name="Meyerdierks A."/>
            <person name="Storesund J.E."/>
            <person name="Kallscheuer N."/>
            <person name="Luecker S."/>
            <person name="Lage O.M."/>
            <person name="Pohl T."/>
            <person name="Merkel B.J."/>
            <person name="Hornburger P."/>
            <person name="Mueller R.-W."/>
            <person name="Bruemmer F."/>
            <person name="Labrenz M."/>
            <person name="Spormann A.M."/>
            <person name="Op Den Camp H."/>
            <person name="Overmann J."/>
            <person name="Amann R."/>
            <person name="Jetten M.S.M."/>
            <person name="Mascher T."/>
            <person name="Medema M.H."/>
            <person name="Devos D.P."/>
            <person name="Kaster A.-K."/>
            <person name="Ovreas L."/>
            <person name="Rohde M."/>
            <person name="Galperin M.Y."/>
            <person name="Jogler C."/>
        </authorList>
    </citation>
    <scope>NUCLEOTIDE SEQUENCE [LARGE SCALE GENOMIC DNA]</scope>
    <source>
        <strain evidence="1 2">Poly51</strain>
    </source>
</reference>
<evidence type="ECO:0000313" key="1">
    <source>
        <dbReference type="EMBL" id="TWU54389.1"/>
    </source>
</evidence>
<keyword evidence="2" id="KW-1185">Reference proteome</keyword>